<dbReference type="OMA" id="FFATLYK"/>
<protein>
    <submittedName>
        <fullName evidence="4">Coiled-coil domain-containing protein 52</fullName>
    </submittedName>
</protein>
<dbReference type="Proteomes" id="UP000271162">
    <property type="component" value="Unassembled WGS sequence"/>
</dbReference>
<dbReference type="EMBL" id="UYSL01019870">
    <property type="protein sequence ID" value="VDL70818.1"/>
    <property type="molecule type" value="Genomic_DNA"/>
</dbReference>
<dbReference type="WBParaSite" id="NBR_0000722801-mRNA-1">
    <property type="protein sequence ID" value="NBR_0000722801-mRNA-1"/>
    <property type="gene ID" value="NBR_0000722801"/>
</dbReference>
<dbReference type="AlphaFoldDB" id="A0A0N4XWG2"/>
<reference evidence="2 3" key="2">
    <citation type="submission" date="2018-11" db="EMBL/GenBank/DDBJ databases">
        <authorList>
            <consortium name="Pathogen Informatics"/>
        </authorList>
    </citation>
    <scope>NUCLEOTIDE SEQUENCE [LARGE SCALE GENOMIC DNA]</scope>
</reference>
<accession>A0A0N4XWG2</accession>
<evidence type="ECO:0000313" key="4">
    <source>
        <dbReference type="WBParaSite" id="NBR_0000722801-mRNA-1"/>
    </source>
</evidence>
<gene>
    <name evidence="2" type="ORF">NBR_LOCUS7229</name>
</gene>
<organism evidence="4">
    <name type="scientific">Nippostrongylus brasiliensis</name>
    <name type="common">Rat hookworm</name>
    <dbReference type="NCBI Taxonomy" id="27835"/>
    <lineage>
        <taxon>Eukaryota</taxon>
        <taxon>Metazoa</taxon>
        <taxon>Ecdysozoa</taxon>
        <taxon>Nematoda</taxon>
        <taxon>Chromadorea</taxon>
        <taxon>Rhabditida</taxon>
        <taxon>Rhabditina</taxon>
        <taxon>Rhabditomorpha</taxon>
        <taxon>Strongyloidea</taxon>
        <taxon>Heligmosomidae</taxon>
        <taxon>Nippostrongylus</taxon>
    </lineage>
</organism>
<evidence type="ECO:0000256" key="1">
    <source>
        <dbReference type="SAM" id="MobiDB-lite"/>
    </source>
</evidence>
<keyword evidence="3" id="KW-1185">Reference proteome</keyword>
<evidence type="ECO:0000313" key="2">
    <source>
        <dbReference type="EMBL" id="VDL70818.1"/>
    </source>
</evidence>
<sequence length="280" mass="31613">MEWNVVHTYFFATLYKATDKQVATQRVVKDGQLSDDLAKRVINALEQVASISDKYKNIVEKLTKEEFITTHEEINIEKNIKEKTNGKDVQRHTKKGSDATLNAVNESLALLLSGQERIGTRLDTLKREQDVNRQQLEEGLKNVIEELKAELSGKSLEQTAELEKLRTKQSRLYDDFNLLNNRLDEMEHLVSKLLQESGPGDVLIRVPELQKPATIEEVSDDDESLHSVLSISSGSVAEGPIGPVKKTRKPSQAFLFTQRAPDPPPKNGSRKSNHVEITRF</sequence>
<proteinExistence type="predicted"/>
<name>A0A0N4XWG2_NIPBR</name>
<feature type="region of interest" description="Disordered" evidence="1">
    <location>
        <begin position="256"/>
        <end position="280"/>
    </location>
</feature>
<evidence type="ECO:0000313" key="3">
    <source>
        <dbReference type="Proteomes" id="UP000271162"/>
    </source>
</evidence>
<reference evidence="4" key="1">
    <citation type="submission" date="2017-02" db="UniProtKB">
        <authorList>
            <consortium name="WormBaseParasite"/>
        </authorList>
    </citation>
    <scope>IDENTIFICATION</scope>
</reference>